<accession>A0A0M8NV46</accession>
<dbReference type="Proteomes" id="UP000037696">
    <property type="component" value="Unassembled WGS sequence"/>
</dbReference>
<protein>
    <submittedName>
        <fullName evidence="2">Uncharacterized protein</fullName>
    </submittedName>
</protein>
<organism evidence="2 3">
    <name type="scientific">Penicillium nordicum</name>
    <dbReference type="NCBI Taxonomy" id="229535"/>
    <lineage>
        <taxon>Eukaryota</taxon>
        <taxon>Fungi</taxon>
        <taxon>Dikarya</taxon>
        <taxon>Ascomycota</taxon>
        <taxon>Pezizomycotina</taxon>
        <taxon>Eurotiomycetes</taxon>
        <taxon>Eurotiomycetidae</taxon>
        <taxon>Eurotiales</taxon>
        <taxon>Aspergillaceae</taxon>
        <taxon>Penicillium</taxon>
    </lineage>
</organism>
<dbReference type="EMBL" id="LHQQ01000284">
    <property type="protein sequence ID" value="KOS37927.1"/>
    <property type="molecule type" value="Genomic_DNA"/>
</dbReference>
<reference evidence="2 3" key="1">
    <citation type="submission" date="2015-08" db="EMBL/GenBank/DDBJ databases">
        <title>Genome sequencing of Penicillium nordicum.</title>
        <authorList>
            <person name="Nguyen H.D."/>
            <person name="Seifert K.A."/>
        </authorList>
    </citation>
    <scope>NUCLEOTIDE SEQUENCE [LARGE SCALE GENOMIC DNA]</scope>
    <source>
        <strain evidence="2 3">DAOMC 185683</strain>
    </source>
</reference>
<comment type="caution">
    <text evidence="2">The sequence shown here is derived from an EMBL/GenBank/DDBJ whole genome shotgun (WGS) entry which is preliminary data.</text>
</comment>
<feature type="compositionally biased region" description="Basic and acidic residues" evidence="1">
    <location>
        <begin position="99"/>
        <end position="110"/>
    </location>
</feature>
<evidence type="ECO:0000313" key="3">
    <source>
        <dbReference type="Proteomes" id="UP000037696"/>
    </source>
</evidence>
<proteinExistence type="predicted"/>
<feature type="region of interest" description="Disordered" evidence="1">
    <location>
        <begin position="70"/>
        <end position="117"/>
    </location>
</feature>
<gene>
    <name evidence="2" type="ORF">ACN38_g11261</name>
</gene>
<keyword evidence="3" id="KW-1185">Reference proteome</keyword>
<evidence type="ECO:0000313" key="2">
    <source>
        <dbReference type="EMBL" id="KOS37927.1"/>
    </source>
</evidence>
<dbReference type="AlphaFoldDB" id="A0A0M8NV46"/>
<name>A0A0M8NV46_9EURO</name>
<evidence type="ECO:0000256" key="1">
    <source>
        <dbReference type="SAM" id="MobiDB-lite"/>
    </source>
</evidence>
<sequence length="117" mass="12599">MIARSELLPVASNGFAFRIPVASKRIVINDADDLVDRRKMIIVDGAEKVKNRRKGLKYAIVRVIGALPLSSGNRRYGVPGRRGAGGSRAHKGPATPASKIDRKGRSERGNAHNLTAS</sequence>